<evidence type="ECO:0000313" key="2">
    <source>
        <dbReference type="EMBL" id="MDQ0462253.1"/>
    </source>
</evidence>
<evidence type="ECO:0000313" key="3">
    <source>
        <dbReference type="Proteomes" id="UP001228905"/>
    </source>
</evidence>
<protein>
    <submittedName>
        <fullName evidence="2">Ribosomal-protein-alanine N-acetyltransferase</fullName>
        <ecNumber evidence="2">2.3.1.267</ecNumber>
    </submittedName>
</protein>
<feature type="domain" description="N-acetyltransferase" evidence="1">
    <location>
        <begin position="1"/>
        <end position="187"/>
    </location>
</feature>
<comment type="caution">
    <text evidence="2">The sequence shown here is derived from an EMBL/GenBank/DDBJ whole genome shotgun (WGS) entry which is preliminary data.</text>
</comment>
<dbReference type="Gene3D" id="3.40.630.30">
    <property type="match status" value="1"/>
</dbReference>
<keyword evidence="3" id="KW-1185">Reference proteome</keyword>
<name>A0ABU0IM88_9CAUL</name>
<dbReference type="InterPro" id="IPR016181">
    <property type="entry name" value="Acyl_CoA_acyltransferase"/>
</dbReference>
<sequence>MSIRPRAMLDLTGALDFRTDRFQLRPLSVEDSPVLFRHLSDPAVTEFMDIDPLQGEDEALAIIGWAMGIRERNAGLRWGIRDRDGEFLGTAGFNTIELERGRRGEVAYDIRKASWGQGVMGEVLPALAVFGFQGLGLRRLEAMVTVGNEPSCRLLERHGFEREGVLRDHGFWKGGFWDQVVYGRLAT</sequence>
<dbReference type="InterPro" id="IPR000182">
    <property type="entry name" value="GNAT_dom"/>
</dbReference>
<gene>
    <name evidence="2" type="ORF">QO010_000001</name>
</gene>
<dbReference type="GO" id="GO:0008999">
    <property type="term" value="F:protein-N-terminal-alanine acetyltransferase activity"/>
    <property type="evidence" value="ECO:0007669"/>
    <property type="project" value="UniProtKB-EC"/>
</dbReference>
<dbReference type="PANTHER" id="PTHR43441:SF11">
    <property type="entry name" value="RIBOSOMAL-PROTEIN-SERINE ACETYLTRANSFERASE"/>
    <property type="match status" value="1"/>
</dbReference>
<dbReference type="PROSITE" id="PS51186">
    <property type="entry name" value="GNAT"/>
    <property type="match status" value="1"/>
</dbReference>
<dbReference type="EMBL" id="JAUSVS010000001">
    <property type="protein sequence ID" value="MDQ0462253.1"/>
    <property type="molecule type" value="Genomic_DNA"/>
</dbReference>
<accession>A0ABU0IM88</accession>
<dbReference type="InterPro" id="IPR051908">
    <property type="entry name" value="Ribosomal_N-acetyltransferase"/>
</dbReference>
<keyword evidence="2" id="KW-0012">Acyltransferase</keyword>
<dbReference type="RefSeq" id="WP_307344415.1">
    <property type="nucleotide sequence ID" value="NZ_JAUSVS010000001.1"/>
</dbReference>
<organism evidence="2 3">
    <name type="scientific">Caulobacter ginsengisoli</name>
    <dbReference type="NCBI Taxonomy" id="400775"/>
    <lineage>
        <taxon>Bacteria</taxon>
        <taxon>Pseudomonadati</taxon>
        <taxon>Pseudomonadota</taxon>
        <taxon>Alphaproteobacteria</taxon>
        <taxon>Caulobacterales</taxon>
        <taxon>Caulobacteraceae</taxon>
        <taxon>Caulobacter</taxon>
    </lineage>
</organism>
<dbReference type="SUPFAM" id="SSF55729">
    <property type="entry name" value="Acyl-CoA N-acyltransferases (Nat)"/>
    <property type="match status" value="1"/>
</dbReference>
<dbReference type="EC" id="2.3.1.267" evidence="2"/>
<keyword evidence="2" id="KW-0808">Transferase</keyword>
<evidence type="ECO:0000259" key="1">
    <source>
        <dbReference type="PROSITE" id="PS51186"/>
    </source>
</evidence>
<dbReference type="Proteomes" id="UP001228905">
    <property type="component" value="Unassembled WGS sequence"/>
</dbReference>
<dbReference type="Pfam" id="PF13302">
    <property type="entry name" value="Acetyltransf_3"/>
    <property type="match status" value="1"/>
</dbReference>
<proteinExistence type="predicted"/>
<dbReference type="PANTHER" id="PTHR43441">
    <property type="entry name" value="RIBOSOMAL-PROTEIN-SERINE ACETYLTRANSFERASE"/>
    <property type="match status" value="1"/>
</dbReference>
<reference evidence="2 3" key="1">
    <citation type="submission" date="2023-07" db="EMBL/GenBank/DDBJ databases">
        <title>Genomic Encyclopedia of Type Strains, Phase IV (KMG-IV): sequencing the most valuable type-strain genomes for metagenomic binning, comparative biology and taxonomic classification.</title>
        <authorList>
            <person name="Goeker M."/>
        </authorList>
    </citation>
    <scope>NUCLEOTIDE SEQUENCE [LARGE SCALE GENOMIC DNA]</scope>
    <source>
        <strain evidence="2 3">DSM 18695</strain>
    </source>
</reference>